<organism evidence="1 2">
    <name type="scientific">Lasiosphaeria ovina</name>
    <dbReference type="NCBI Taxonomy" id="92902"/>
    <lineage>
        <taxon>Eukaryota</taxon>
        <taxon>Fungi</taxon>
        <taxon>Dikarya</taxon>
        <taxon>Ascomycota</taxon>
        <taxon>Pezizomycotina</taxon>
        <taxon>Sordariomycetes</taxon>
        <taxon>Sordariomycetidae</taxon>
        <taxon>Sordariales</taxon>
        <taxon>Lasiosphaeriaceae</taxon>
        <taxon>Lasiosphaeria</taxon>
    </lineage>
</organism>
<gene>
    <name evidence="1" type="ORF">B0T24DRAFT_646474</name>
</gene>
<accession>A0AAE0TYS7</accession>
<protein>
    <submittedName>
        <fullName evidence="1">Uncharacterized protein</fullName>
    </submittedName>
</protein>
<proteinExistence type="predicted"/>
<keyword evidence="2" id="KW-1185">Reference proteome</keyword>
<reference evidence="1" key="2">
    <citation type="submission" date="2023-06" db="EMBL/GenBank/DDBJ databases">
        <authorList>
            <consortium name="Lawrence Berkeley National Laboratory"/>
            <person name="Haridas S."/>
            <person name="Hensen N."/>
            <person name="Bonometti L."/>
            <person name="Westerberg I."/>
            <person name="Brannstrom I.O."/>
            <person name="Guillou S."/>
            <person name="Cros-Aarteil S."/>
            <person name="Calhoun S."/>
            <person name="Kuo A."/>
            <person name="Mondo S."/>
            <person name="Pangilinan J."/>
            <person name="Riley R."/>
            <person name="Labutti K."/>
            <person name="Andreopoulos B."/>
            <person name="Lipzen A."/>
            <person name="Chen C."/>
            <person name="Yanf M."/>
            <person name="Daum C."/>
            <person name="Ng V."/>
            <person name="Clum A."/>
            <person name="Steindorff A."/>
            <person name="Ohm R."/>
            <person name="Martin F."/>
            <person name="Silar P."/>
            <person name="Natvig D."/>
            <person name="Lalanne C."/>
            <person name="Gautier V."/>
            <person name="Ament-Velasquez S.L."/>
            <person name="Kruys A."/>
            <person name="Hutchinson M.I."/>
            <person name="Powell A.J."/>
            <person name="Barry K."/>
            <person name="Miller A.N."/>
            <person name="Grigoriev I.V."/>
            <person name="Debuchy R."/>
            <person name="Gladieux P."/>
            <person name="Thoren M.H."/>
            <person name="Johannesson H."/>
        </authorList>
    </citation>
    <scope>NUCLEOTIDE SEQUENCE</scope>
    <source>
        <strain evidence="1">CBS 958.72</strain>
    </source>
</reference>
<dbReference type="EMBL" id="JAULSN010000001">
    <property type="protein sequence ID" value="KAK3384608.1"/>
    <property type="molecule type" value="Genomic_DNA"/>
</dbReference>
<name>A0AAE0TYS7_9PEZI</name>
<evidence type="ECO:0000313" key="2">
    <source>
        <dbReference type="Proteomes" id="UP001287356"/>
    </source>
</evidence>
<sequence>MSGAPEDEDAGLPGGNQPQRYNIDAFLYRWTEEGTPTAGARTRRLAQALMNPSIRDALKTQGITIISDDHVEEAVSFSSTVRKEMKMLIKEPAFSVFEPFKGQSAVPTTIAQVYDTTWLDNTLKQAWPTLKKEAPNLVTFLSQVLQNQKELANMDFDDEKSPQIFLFASLFTGGYARNNSSFLRDVLGLYMLANGTPRRAIETLAHIGLIPSYWTLNRMLNEMADRAKENIKKVARDPNSIVVYDNFNFISRTRELVGGKKDEMINLTTACIMSYPELGGAIQKANFRPRTKITKRMIIDYILPRRETVNNASKVKYNTSPYLQLGTIFKDEGTIDGSNIDERLTLIYGDMKTTSFIRRIKLSQLEASEKWEQKNVTNAIISSNIQFFHQGKNITKNNIKYYQVIPLLIHGYSIRILAFILNELKKKNQINTDNNLNVETGGRSSNYGPEIEEHTIRAILKGGLIRYITAGSGYKAINLILEHINALYTLDIKYNKNSTHDIYTTFSRLALNGNFLATIRKSVETLFESKQKGIHKAGDPIADIISYAYKLYNDSITKRNNKEDRPKAFNTPNIFKRGQQILLEKLNNFNKAIIKPKDLTDTKDGEIN</sequence>
<evidence type="ECO:0000313" key="1">
    <source>
        <dbReference type="EMBL" id="KAK3384608.1"/>
    </source>
</evidence>
<dbReference type="AlphaFoldDB" id="A0AAE0TYS7"/>
<reference evidence="1" key="1">
    <citation type="journal article" date="2023" name="Mol. Phylogenet. Evol.">
        <title>Genome-scale phylogeny and comparative genomics of the fungal order Sordariales.</title>
        <authorList>
            <person name="Hensen N."/>
            <person name="Bonometti L."/>
            <person name="Westerberg I."/>
            <person name="Brannstrom I.O."/>
            <person name="Guillou S."/>
            <person name="Cros-Aarteil S."/>
            <person name="Calhoun S."/>
            <person name="Haridas S."/>
            <person name="Kuo A."/>
            <person name="Mondo S."/>
            <person name="Pangilinan J."/>
            <person name="Riley R."/>
            <person name="LaButti K."/>
            <person name="Andreopoulos B."/>
            <person name="Lipzen A."/>
            <person name="Chen C."/>
            <person name="Yan M."/>
            <person name="Daum C."/>
            <person name="Ng V."/>
            <person name="Clum A."/>
            <person name="Steindorff A."/>
            <person name="Ohm R.A."/>
            <person name="Martin F."/>
            <person name="Silar P."/>
            <person name="Natvig D.O."/>
            <person name="Lalanne C."/>
            <person name="Gautier V."/>
            <person name="Ament-Velasquez S.L."/>
            <person name="Kruys A."/>
            <person name="Hutchinson M.I."/>
            <person name="Powell A.J."/>
            <person name="Barry K."/>
            <person name="Miller A.N."/>
            <person name="Grigoriev I.V."/>
            <person name="Debuchy R."/>
            <person name="Gladieux P."/>
            <person name="Hiltunen Thoren M."/>
            <person name="Johannesson H."/>
        </authorList>
    </citation>
    <scope>NUCLEOTIDE SEQUENCE</scope>
    <source>
        <strain evidence="1">CBS 958.72</strain>
    </source>
</reference>
<comment type="caution">
    <text evidence="1">The sequence shown here is derived from an EMBL/GenBank/DDBJ whole genome shotgun (WGS) entry which is preliminary data.</text>
</comment>
<dbReference type="Proteomes" id="UP001287356">
    <property type="component" value="Unassembled WGS sequence"/>
</dbReference>